<feature type="signal peptide" evidence="1">
    <location>
        <begin position="1"/>
        <end position="33"/>
    </location>
</feature>
<keyword evidence="1" id="KW-0732">Signal</keyword>
<dbReference type="PROSITE" id="PS00448">
    <property type="entry name" value="CLOS_CELLULOSOME_RPT"/>
    <property type="match status" value="1"/>
</dbReference>
<sequence length="350" mass="38721">MKGKKNKHKQLKPILKKSMLAALSLGIALPAVGALPQVQAGEIEPLIKISRPVLNDGIEWLSYTSDPSLVPSAAIEAGDNTVMIDLSTHFPTDQFTQLSAISNDTTVARAYVNDENKLVVVPFRSGHIKIELKAQYRLSEALDPVFEPVTDNIELYISKKGDLNGDDKVDSADAALLFRYLRDMTSRRGYSYVEMNQADIDRNGQPAAEDMNALLKGYVSGALGAKDNSYVLTFQQVYDAPYAFNGKLEGTMQTQQTITGTYTHLDIDGYNPINYPPNTKYQWYTATDELGNGEEIIQGATSDKYTIRDIDEHQYLILKVTPRSYLNQQLEGKTLVIRGTQAVEGPPPPP</sequence>
<feature type="domain" description="Dockerin" evidence="2">
    <location>
        <begin position="156"/>
        <end position="228"/>
    </location>
</feature>
<evidence type="ECO:0000256" key="1">
    <source>
        <dbReference type="SAM" id="SignalP"/>
    </source>
</evidence>
<dbReference type="EMBL" id="CP159992">
    <property type="protein sequence ID" value="XCP97602.1"/>
    <property type="molecule type" value="Genomic_DNA"/>
</dbReference>
<dbReference type="AlphaFoldDB" id="A0AAU8NM63"/>
<gene>
    <name evidence="3" type="ORF">ABXS70_13270</name>
</gene>
<dbReference type="SUPFAM" id="SSF63446">
    <property type="entry name" value="Type I dockerin domain"/>
    <property type="match status" value="1"/>
</dbReference>
<accession>A0AAU8NM63</accession>
<organism evidence="3">
    <name type="scientific">Paenibacillus sp. AN1007</name>
    <dbReference type="NCBI Taxonomy" id="3151385"/>
    <lineage>
        <taxon>Bacteria</taxon>
        <taxon>Bacillati</taxon>
        <taxon>Bacillota</taxon>
        <taxon>Bacilli</taxon>
        <taxon>Bacillales</taxon>
        <taxon>Paenibacillaceae</taxon>
        <taxon>Paenibacillus</taxon>
    </lineage>
</organism>
<dbReference type="PROSITE" id="PS51766">
    <property type="entry name" value="DOCKERIN"/>
    <property type="match status" value="1"/>
</dbReference>
<feature type="chain" id="PRO_5043414708" evidence="1">
    <location>
        <begin position="34"/>
        <end position="350"/>
    </location>
</feature>
<name>A0AAU8NM63_9BACL</name>
<dbReference type="CDD" id="cd14256">
    <property type="entry name" value="Dockerin_I"/>
    <property type="match status" value="1"/>
</dbReference>
<dbReference type="Gene3D" id="1.10.1330.10">
    <property type="entry name" value="Dockerin domain"/>
    <property type="match status" value="1"/>
</dbReference>
<proteinExistence type="predicted"/>
<dbReference type="GO" id="GO:0004553">
    <property type="term" value="F:hydrolase activity, hydrolyzing O-glycosyl compounds"/>
    <property type="evidence" value="ECO:0007669"/>
    <property type="project" value="InterPro"/>
</dbReference>
<dbReference type="Gene3D" id="2.60.40.2700">
    <property type="match status" value="1"/>
</dbReference>
<evidence type="ECO:0000259" key="2">
    <source>
        <dbReference type="PROSITE" id="PS51766"/>
    </source>
</evidence>
<dbReference type="GO" id="GO:0000272">
    <property type="term" value="P:polysaccharide catabolic process"/>
    <property type="evidence" value="ECO:0007669"/>
    <property type="project" value="InterPro"/>
</dbReference>
<dbReference type="InterPro" id="IPR036439">
    <property type="entry name" value="Dockerin_dom_sf"/>
</dbReference>
<dbReference type="InterPro" id="IPR002105">
    <property type="entry name" value="Dockerin_1_rpt"/>
</dbReference>
<dbReference type="InterPro" id="IPR016134">
    <property type="entry name" value="Dockerin_dom"/>
</dbReference>
<dbReference type="RefSeq" id="WP_366296259.1">
    <property type="nucleotide sequence ID" value="NZ_CP159992.1"/>
</dbReference>
<protein>
    <submittedName>
        <fullName evidence="3">Dockerin type I repeat-containing protein</fullName>
    </submittedName>
</protein>
<evidence type="ECO:0000313" key="3">
    <source>
        <dbReference type="EMBL" id="XCP97602.1"/>
    </source>
</evidence>
<dbReference type="Pfam" id="PF00404">
    <property type="entry name" value="Dockerin_1"/>
    <property type="match status" value="1"/>
</dbReference>
<reference evidence="3" key="1">
    <citation type="submission" date="2024-05" db="EMBL/GenBank/DDBJ databases">
        <title>Draft genome assemblies of 36 bacteria isolated from hibernating arctic ground squirrels.</title>
        <authorList>
            <person name="McKee H."/>
            <person name="Mullen L."/>
            <person name="Drown D.M."/>
            <person name="Duddleston K.N."/>
        </authorList>
    </citation>
    <scope>NUCLEOTIDE SEQUENCE</scope>
    <source>
        <strain evidence="3">AN1007</strain>
    </source>
</reference>